<evidence type="ECO:0000259" key="2">
    <source>
        <dbReference type="Pfam" id="PF04984"/>
    </source>
</evidence>
<evidence type="ECO:0000313" key="7">
    <source>
        <dbReference type="Proteomes" id="UP000749471"/>
    </source>
</evidence>
<evidence type="ECO:0000313" key="6">
    <source>
        <dbReference type="EMBL" id="MBU5440292.1"/>
    </source>
</evidence>
<feature type="domain" description="Phage tail sheath protein-like beta-sandwich" evidence="3">
    <location>
        <begin position="92"/>
        <end position="173"/>
    </location>
</feature>
<reference evidence="6 7" key="1">
    <citation type="submission" date="2021-06" db="EMBL/GenBank/DDBJ databases">
        <authorList>
            <person name="Sun Q."/>
            <person name="Li D."/>
        </authorList>
    </citation>
    <scope>NUCLEOTIDE SEQUENCE [LARGE SCALE GENOMIC DNA]</scope>
    <source>
        <strain evidence="6 7">MSJ-40</strain>
    </source>
</reference>
<dbReference type="Pfam" id="PF22671">
    <property type="entry name" value="Gp18_domIII_N"/>
    <property type="match status" value="1"/>
</dbReference>
<dbReference type="InterPro" id="IPR054564">
    <property type="entry name" value="Gp18_domIII_N"/>
</dbReference>
<evidence type="ECO:0000259" key="5">
    <source>
        <dbReference type="Pfam" id="PF22671"/>
    </source>
</evidence>
<dbReference type="InterPro" id="IPR020287">
    <property type="entry name" value="Tail_sheath_C"/>
</dbReference>
<organism evidence="6 7">
    <name type="scientific">Tissierella simiarum</name>
    <dbReference type="NCBI Taxonomy" id="2841534"/>
    <lineage>
        <taxon>Bacteria</taxon>
        <taxon>Bacillati</taxon>
        <taxon>Bacillota</taxon>
        <taxon>Tissierellia</taxon>
        <taxon>Tissierellales</taxon>
        <taxon>Tissierellaceae</taxon>
        <taxon>Tissierella</taxon>
    </lineage>
</organism>
<dbReference type="Proteomes" id="UP000749471">
    <property type="component" value="Unassembled WGS sequence"/>
</dbReference>
<feature type="domain" description="Tail sheath protein subtilisin-like" evidence="2">
    <location>
        <begin position="175"/>
        <end position="325"/>
    </location>
</feature>
<evidence type="ECO:0000259" key="4">
    <source>
        <dbReference type="Pfam" id="PF17482"/>
    </source>
</evidence>
<comment type="caution">
    <text evidence="6">The sequence shown here is derived from an EMBL/GenBank/DDBJ whole genome shotgun (WGS) entry which is preliminary data.</text>
</comment>
<evidence type="ECO:0000259" key="3">
    <source>
        <dbReference type="Pfam" id="PF17481"/>
    </source>
</evidence>
<evidence type="ECO:0000256" key="1">
    <source>
        <dbReference type="ARBA" id="ARBA00008005"/>
    </source>
</evidence>
<protein>
    <submittedName>
        <fullName evidence="6">Phage tail sheath family protein</fullName>
    </submittedName>
</protein>
<dbReference type="EMBL" id="JAHLPM010000031">
    <property type="protein sequence ID" value="MBU5440292.1"/>
    <property type="molecule type" value="Genomic_DNA"/>
</dbReference>
<dbReference type="Pfam" id="PF17482">
    <property type="entry name" value="Phage_sheath_1C"/>
    <property type="match status" value="1"/>
</dbReference>
<dbReference type="RefSeq" id="WP_216522400.1">
    <property type="nucleotide sequence ID" value="NZ_JAHLPM010000031.1"/>
</dbReference>
<proteinExistence type="inferred from homology"/>
<comment type="similarity">
    <text evidence="1">Belongs to the myoviridae tail sheath protein family.</text>
</comment>
<dbReference type="Pfam" id="PF17481">
    <property type="entry name" value="Phage_sheath_domII"/>
    <property type="match status" value="1"/>
</dbReference>
<name>A0ABS6EBY7_9FIRM</name>
<accession>A0ABS6EBY7</accession>
<feature type="domain" description="Tail sheath protein C-terminal" evidence="4">
    <location>
        <begin position="334"/>
        <end position="429"/>
    </location>
</feature>
<dbReference type="InterPro" id="IPR035089">
    <property type="entry name" value="Phage_sheath_subtilisin"/>
</dbReference>
<dbReference type="Pfam" id="PF04984">
    <property type="entry name" value="Phage_sheath_1"/>
    <property type="match status" value="1"/>
</dbReference>
<gene>
    <name evidence="6" type="ORF">KQI42_20055</name>
</gene>
<keyword evidence="7" id="KW-1185">Reference proteome</keyword>
<feature type="domain" description="Tail sheath protein Gp18-like" evidence="5">
    <location>
        <begin position="32"/>
        <end position="88"/>
    </location>
</feature>
<dbReference type="InterPro" id="IPR035326">
    <property type="entry name" value="Beta_sandwich_Seath"/>
</dbReference>
<sequence>MGASWEVQNKVRPGVYSRNTSEDMSLSQVSDRGVCALPLKLDWEVKGLIQLVNGENLLKKIGYSIIDKEIFPIKEAFKNARIIYLYNIAGPGKKSKATDEELTAEAKHEGIRGNDITIVIEKNLDNSYEVKTILGTLEVEKQTITSIDDFKSDFVTLSGTLKEVAGLKLTGGETGVVTNESYISFLEAVEREIGSINAIGYPGEDKDIKELFVSFTNRIRNEVGYKIQCVLSEYPEADNEAIYSIKNGVMMDTVELGSNECVPYILGAVAGARINQSLTYHKYIGATNITGDLQNEDIKKALLNGEIVFTMSRDGNIVIEQDVTTLKSFNKERPKALRKGRPSRALDNFDGDIDKAFYTYYIGQVDNDDIGRAVLKNEIYKLAKKYEELGAFQNIKLEDFEIYQGEDIDSVFIKYAVQPVDSVDKIYIERMIK</sequence>